<dbReference type="PANTHER" id="PTHR21529:SF4">
    <property type="entry name" value="TPR AND ANKYRIN REPEAT-CONTAINING PROTEIN 1"/>
    <property type="match status" value="1"/>
</dbReference>
<dbReference type="Gramene" id="Tc02v2_t025670.1">
    <property type="protein sequence ID" value="Tc02v2_p025670.1"/>
    <property type="gene ID" value="Tc02v2_g025670"/>
</dbReference>
<feature type="region of interest" description="Disordered" evidence="1">
    <location>
        <begin position="780"/>
        <end position="800"/>
    </location>
</feature>
<evidence type="ECO:0000313" key="2">
    <source>
        <dbReference type="Proteomes" id="UP000694886"/>
    </source>
</evidence>
<evidence type="ECO:0000256" key="1">
    <source>
        <dbReference type="SAM" id="MobiDB-lite"/>
    </source>
</evidence>
<organism evidence="2 3">
    <name type="scientific">Theobroma cacao</name>
    <name type="common">Cacao</name>
    <name type="synonym">Cocoa</name>
    <dbReference type="NCBI Taxonomy" id="3641"/>
    <lineage>
        <taxon>Eukaryota</taxon>
        <taxon>Viridiplantae</taxon>
        <taxon>Streptophyta</taxon>
        <taxon>Embryophyta</taxon>
        <taxon>Tracheophyta</taxon>
        <taxon>Spermatophyta</taxon>
        <taxon>Magnoliopsida</taxon>
        <taxon>eudicotyledons</taxon>
        <taxon>Gunneridae</taxon>
        <taxon>Pentapetalae</taxon>
        <taxon>rosids</taxon>
        <taxon>malvids</taxon>
        <taxon>Malvales</taxon>
        <taxon>Malvaceae</taxon>
        <taxon>Byttnerioideae</taxon>
        <taxon>Theobroma</taxon>
    </lineage>
</organism>
<reference evidence="3" key="2">
    <citation type="submission" date="2025-08" db="UniProtKB">
        <authorList>
            <consortium name="RefSeq"/>
        </authorList>
    </citation>
    <scope>IDENTIFICATION</scope>
</reference>
<feature type="compositionally biased region" description="Low complexity" evidence="1">
    <location>
        <begin position="785"/>
        <end position="797"/>
    </location>
</feature>
<accession>A0AB32VYI4</accession>
<dbReference type="KEGG" id="tcc:18609914"/>
<reference evidence="2" key="1">
    <citation type="journal article" date="1997" name="Nucleic Acids Res.">
        <title>tRNAscan-SE: a program for improved detection of transfer RNA genes in genomic sequence.</title>
        <authorList>
            <person name="Lowe T.M."/>
            <person name="Eddy S.R."/>
        </authorList>
    </citation>
    <scope>NUCLEOTIDE SEQUENCE [LARGE SCALE GENOMIC DNA]</scope>
    <source>
        <strain evidence="2">r\B97-61/B2</strain>
    </source>
</reference>
<dbReference type="GeneID" id="18609914"/>
<dbReference type="RefSeq" id="XP_017970996.1">
    <property type="nucleotide sequence ID" value="XM_018115507.1"/>
</dbReference>
<dbReference type="Proteomes" id="UP000694886">
    <property type="component" value="Chromosome 2"/>
</dbReference>
<gene>
    <name evidence="3" type="primary">LOC18609914</name>
</gene>
<feature type="compositionally biased region" description="Basic residues" evidence="1">
    <location>
        <begin position="969"/>
        <end position="979"/>
    </location>
</feature>
<feature type="region of interest" description="Disordered" evidence="1">
    <location>
        <begin position="499"/>
        <end position="529"/>
    </location>
</feature>
<proteinExistence type="predicted"/>
<feature type="region of interest" description="Disordered" evidence="1">
    <location>
        <begin position="958"/>
        <end position="979"/>
    </location>
</feature>
<name>A0AB32VYI4_THECC</name>
<sequence>MGLQYIQYWKQHVNADDEMVKRSKDMEELKQKFLESSARHYHELNDKRTMMNYVRAFDSMSSIRKFLQSFECFDELLYLEEESGNFLEAANIAKLRGELLHGADLLGKGAQFEEAAILILWFVFANSLWLAGSTGWPLKQSTEKEKLLTKAKSFAKKLSNQFYGLVCSEADILLNKPSNLFLMKQYLSASQRHKSTRGEVLTARMILDHHLQLNISKYEWIDELVFDQASYSEEQISSNQVSTETLVYFWNFWKDKIMQIFEYLDHAEIQDISDYRRYEEFCLNYFDVWRQFNNPHTVYLVLNSDAEWLSKLDDKYVCSNKKLVSISSHQFVSAARSYWCSELLSVGLQVLTKLENLYDFSHESSFYQSRSLTHIYEVASFLLNSKFLNNRCVDQDLMKFVQLSTKHFFGYIFPLDWRESLRENMISLRGTEISKNLLEEVIFEMIRSKNSLSYGETGMVALIILGSDQLSNELYGKILEGLEWNTEWRNFIGSLKEDRGSPPVSATGPINKFPGVNRSSESTTGSAASHIEESGNAKPIIFKFHGALQDTYKANWRSISDYMSPVCFLYLVERYLVLLSYSKGYFFTTKATFVEWLIYQDGIPSSTPSYVAVKQRSLEVILKFVIEMVQQFLYCKRETVDWIRKSHTNVREYHSLVVLRLVVILCLLHLNFGTCLNVLFDLLGQKHITELLPWDFCDALWRRQRYNCLNFDINVLGQAFKNIRNPLIIVSMGENCPNFACQDAIFVDMKVNSCKEEILRVLFPKPANLCSEVLPPASYDEGKSSKVVPSLSSGSLPDQDLNAQNQNDSDMLINHVKFWEIVEAFKALGDIRDQWTIMLNASKMRGYLGKCIFLLNAATEGCLQKKLAGSEDDYFSGEAISMLDEMKQLYTQLEPSELKLEGSISIIGALCEELHSARSALEPFLKQLFLQQDENLISDESVANVMCMTEECSRGKKPASEATVTCKPRGNHKSKKNKRNLAEYIGR</sequence>
<feature type="compositionally biased region" description="Polar residues" evidence="1">
    <location>
        <begin position="517"/>
        <end position="527"/>
    </location>
</feature>
<dbReference type="PANTHER" id="PTHR21529">
    <property type="entry name" value="MAMMARY TURMOR VIRUS RECEPTOR HOMOLOG 1, 2 MTVR1, 2"/>
    <property type="match status" value="1"/>
</dbReference>
<evidence type="ECO:0000313" key="3">
    <source>
        <dbReference type="RefSeq" id="XP_017970996.1"/>
    </source>
</evidence>
<dbReference type="InterPro" id="IPR039904">
    <property type="entry name" value="TRANK1"/>
</dbReference>
<dbReference type="AlphaFoldDB" id="A0AB32VYI4"/>
<protein>
    <submittedName>
        <fullName evidence="3">Uncharacterized protein LOC18609914</fullName>
    </submittedName>
</protein>